<dbReference type="PROSITE" id="PS50404">
    <property type="entry name" value="GST_NTER"/>
    <property type="match status" value="1"/>
</dbReference>
<dbReference type="SFLD" id="SFLDG01150">
    <property type="entry name" value="Main.1:_Beta-like"/>
    <property type="match status" value="1"/>
</dbReference>
<reference evidence="5" key="1">
    <citation type="journal article" date="2019" name="G3 (Bethesda)">
        <title>Genome Assemblies of Two Rare Opportunistic Yeast Pathogens: Diutina rugosa (syn. Candida rugosa) and Trichomonascus ciferrii (syn. Candida ciferrii).</title>
        <authorList>
            <person name="Mixao V."/>
            <person name="Saus E."/>
            <person name="Hansen A.P."/>
            <person name="Lass-Florl C."/>
            <person name="Gabaldon T."/>
        </authorList>
    </citation>
    <scope>NUCLEOTIDE SEQUENCE</scope>
    <source>
        <strain evidence="5">CBS 4856</strain>
    </source>
</reference>
<dbReference type="InterPro" id="IPR004046">
    <property type="entry name" value="GST_C"/>
</dbReference>
<dbReference type="InterPro" id="IPR040079">
    <property type="entry name" value="Glutathione_S-Trfase"/>
</dbReference>
<accession>A0A642VAI7</accession>
<dbReference type="OrthoDB" id="422574at2759"/>
<comment type="similarity">
    <text evidence="1 2">Belongs to the GST superfamily.</text>
</comment>
<evidence type="ECO:0000256" key="1">
    <source>
        <dbReference type="ARBA" id="ARBA00007409"/>
    </source>
</evidence>
<dbReference type="SUPFAM" id="SSF47616">
    <property type="entry name" value="GST C-terminal domain-like"/>
    <property type="match status" value="1"/>
</dbReference>
<dbReference type="AlphaFoldDB" id="A0A642VAI7"/>
<keyword evidence="6" id="KW-1185">Reference proteome</keyword>
<dbReference type="EMBL" id="SWFS01000064">
    <property type="protein sequence ID" value="KAA8917130.1"/>
    <property type="molecule type" value="Genomic_DNA"/>
</dbReference>
<dbReference type="Gene3D" id="1.20.1050.10">
    <property type="match status" value="1"/>
</dbReference>
<dbReference type="InterPro" id="IPR004045">
    <property type="entry name" value="Glutathione_S-Trfase_N"/>
</dbReference>
<dbReference type="CDD" id="cd03048">
    <property type="entry name" value="GST_N_Ure2p_like"/>
    <property type="match status" value="1"/>
</dbReference>
<comment type="caution">
    <text evidence="5">The sequence shown here is derived from an EMBL/GenBank/DDBJ whole genome shotgun (WGS) entry which is preliminary data.</text>
</comment>
<proteinExistence type="inferred from homology"/>
<evidence type="ECO:0000313" key="6">
    <source>
        <dbReference type="Proteomes" id="UP000761534"/>
    </source>
</evidence>
<dbReference type="InterPro" id="IPR010987">
    <property type="entry name" value="Glutathione-S-Trfase_C-like"/>
</dbReference>
<gene>
    <name evidence="5" type="ORF">TRICI_000726</name>
</gene>
<protein>
    <recommendedName>
        <fullName evidence="7">Glutathione S-transferase</fullName>
    </recommendedName>
</protein>
<evidence type="ECO:0000256" key="2">
    <source>
        <dbReference type="RuleBase" id="RU003494"/>
    </source>
</evidence>
<organism evidence="5 6">
    <name type="scientific">Trichomonascus ciferrii</name>
    <dbReference type="NCBI Taxonomy" id="44093"/>
    <lineage>
        <taxon>Eukaryota</taxon>
        <taxon>Fungi</taxon>
        <taxon>Dikarya</taxon>
        <taxon>Ascomycota</taxon>
        <taxon>Saccharomycotina</taxon>
        <taxon>Dipodascomycetes</taxon>
        <taxon>Dipodascales</taxon>
        <taxon>Trichomonascaceae</taxon>
        <taxon>Trichomonascus</taxon>
        <taxon>Trichomonascus ciferrii complex</taxon>
    </lineage>
</organism>
<evidence type="ECO:0000259" key="3">
    <source>
        <dbReference type="PROSITE" id="PS50404"/>
    </source>
</evidence>
<dbReference type="SFLD" id="SFLDG01151">
    <property type="entry name" value="Main.2:_Nu-like"/>
    <property type="match status" value="1"/>
</dbReference>
<dbReference type="PANTHER" id="PTHR44051:SF23">
    <property type="entry name" value="GLUTATHIONE S-TRANSFERASE-LIKE PROTEIN TPCF"/>
    <property type="match status" value="1"/>
</dbReference>
<evidence type="ECO:0000259" key="4">
    <source>
        <dbReference type="PROSITE" id="PS50405"/>
    </source>
</evidence>
<dbReference type="SFLD" id="SFLDS00019">
    <property type="entry name" value="Glutathione_Transferase_(cytos"/>
    <property type="match status" value="1"/>
</dbReference>
<feature type="domain" description="GST C-terminal" evidence="4">
    <location>
        <begin position="89"/>
        <end position="212"/>
    </location>
</feature>
<dbReference type="Proteomes" id="UP000761534">
    <property type="component" value="Unassembled WGS sequence"/>
</dbReference>
<feature type="domain" description="GST N-terminal" evidence="3">
    <location>
        <begin position="1"/>
        <end position="82"/>
    </location>
</feature>
<dbReference type="PROSITE" id="PS50405">
    <property type="entry name" value="GST_CTER"/>
    <property type="match status" value="1"/>
</dbReference>
<evidence type="ECO:0008006" key="7">
    <source>
        <dbReference type="Google" id="ProtNLM"/>
    </source>
</evidence>
<dbReference type="Pfam" id="PF00043">
    <property type="entry name" value="GST_C"/>
    <property type="match status" value="1"/>
</dbReference>
<name>A0A642VAI7_9ASCO</name>
<sequence>MQPIKVWGHFGPNPVKVFFVLEELGLPYEVKPVTFAEAKQPEYLKVNPNGRVPAIEDPNTGLTLWESGAIVEYLVDKYDTEHKLSFPAGTDDYYHAKQWLHFQGTGQGPYFGQGMWFQKYHHEKLPSALERYVKEINRVNQVLESQLTKNEWLVGNKLSFVDISFIAWEQLVSQNIDGFNIPDYPHVKQWYDKIASRPAIKRIIDQQSQQNK</sequence>
<dbReference type="Pfam" id="PF02798">
    <property type="entry name" value="GST_N"/>
    <property type="match status" value="1"/>
</dbReference>
<evidence type="ECO:0000313" key="5">
    <source>
        <dbReference type="EMBL" id="KAA8917130.1"/>
    </source>
</evidence>
<dbReference type="SFLD" id="SFLDG00358">
    <property type="entry name" value="Main_(cytGST)"/>
    <property type="match status" value="1"/>
</dbReference>
<dbReference type="SUPFAM" id="SSF52833">
    <property type="entry name" value="Thioredoxin-like"/>
    <property type="match status" value="1"/>
</dbReference>
<dbReference type="InterPro" id="IPR036282">
    <property type="entry name" value="Glutathione-S-Trfase_C_sf"/>
</dbReference>
<dbReference type="VEuPathDB" id="FungiDB:TRICI_000726"/>
<dbReference type="PANTHER" id="PTHR44051">
    <property type="entry name" value="GLUTATHIONE S-TRANSFERASE-RELATED"/>
    <property type="match status" value="1"/>
</dbReference>
<dbReference type="InterPro" id="IPR036249">
    <property type="entry name" value="Thioredoxin-like_sf"/>
</dbReference>
<dbReference type="Gene3D" id="3.40.30.10">
    <property type="entry name" value="Glutaredoxin"/>
    <property type="match status" value="1"/>
</dbReference>